<evidence type="ECO:0000256" key="7">
    <source>
        <dbReference type="SAM" id="Coils"/>
    </source>
</evidence>
<organism evidence="9 10">
    <name type="scientific">Tunturiibacter lichenicola</name>
    <dbReference type="NCBI Taxonomy" id="2051959"/>
    <lineage>
        <taxon>Bacteria</taxon>
        <taxon>Pseudomonadati</taxon>
        <taxon>Acidobacteriota</taxon>
        <taxon>Terriglobia</taxon>
        <taxon>Terriglobales</taxon>
        <taxon>Acidobacteriaceae</taxon>
        <taxon>Tunturiibacter</taxon>
    </lineage>
</organism>
<dbReference type="PROSITE" id="PS51733">
    <property type="entry name" value="BPL_LPL_CATALYTIC"/>
    <property type="match status" value="1"/>
</dbReference>
<dbReference type="EMBL" id="JACCCU010000001">
    <property type="protein sequence ID" value="NYF88077.1"/>
    <property type="molecule type" value="Genomic_DNA"/>
</dbReference>
<proteinExistence type="predicted"/>
<dbReference type="Proteomes" id="UP000564385">
    <property type="component" value="Unassembled WGS sequence"/>
</dbReference>
<evidence type="ECO:0000313" key="10">
    <source>
        <dbReference type="Proteomes" id="UP000564385"/>
    </source>
</evidence>
<evidence type="ECO:0000256" key="2">
    <source>
        <dbReference type="ARBA" id="ARBA00022741"/>
    </source>
</evidence>
<dbReference type="Gene3D" id="3.30.930.10">
    <property type="entry name" value="Bira Bifunctional Protein, Domain 2"/>
    <property type="match status" value="1"/>
</dbReference>
<evidence type="ECO:0000256" key="1">
    <source>
        <dbReference type="ARBA" id="ARBA00022598"/>
    </source>
</evidence>
<dbReference type="GO" id="GO:0005737">
    <property type="term" value="C:cytoplasm"/>
    <property type="evidence" value="ECO:0007669"/>
    <property type="project" value="TreeGrafter"/>
</dbReference>
<accession>A0A852V9K7</accession>
<dbReference type="InterPro" id="IPR004143">
    <property type="entry name" value="BPL_LPL_catalytic"/>
</dbReference>
<dbReference type="EC" id="6.3.4.15" evidence="5"/>
<keyword evidence="2" id="KW-0547">Nucleotide-binding</keyword>
<dbReference type="PANTHER" id="PTHR12835:SF5">
    <property type="entry name" value="BIOTIN--PROTEIN LIGASE"/>
    <property type="match status" value="1"/>
</dbReference>
<dbReference type="Pfam" id="PF03099">
    <property type="entry name" value="BPL_LplA_LipB"/>
    <property type="match status" value="1"/>
</dbReference>
<gene>
    <name evidence="9" type="ORF">HDF08_000144</name>
</gene>
<dbReference type="Pfam" id="PF02237">
    <property type="entry name" value="BPL_C"/>
    <property type="match status" value="1"/>
</dbReference>
<evidence type="ECO:0000256" key="4">
    <source>
        <dbReference type="ARBA" id="ARBA00023267"/>
    </source>
</evidence>
<dbReference type="GO" id="GO:0004077">
    <property type="term" value="F:biotin--[biotin carboxyl-carrier protein] ligase activity"/>
    <property type="evidence" value="ECO:0007669"/>
    <property type="project" value="UniProtKB-EC"/>
</dbReference>
<comment type="caution">
    <text evidence="9">The sequence shown here is derived from an EMBL/GenBank/DDBJ whole genome shotgun (WGS) entry which is preliminary data.</text>
</comment>
<evidence type="ECO:0000256" key="3">
    <source>
        <dbReference type="ARBA" id="ARBA00022840"/>
    </source>
</evidence>
<feature type="domain" description="BPL/LPL catalytic" evidence="8">
    <location>
        <begin position="6"/>
        <end position="203"/>
    </location>
</feature>
<dbReference type="InterPro" id="IPR045864">
    <property type="entry name" value="aa-tRNA-synth_II/BPL/LPL"/>
</dbReference>
<evidence type="ECO:0000256" key="5">
    <source>
        <dbReference type="ARBA" id="ARBA00024227"/>
    </source>
</evidence>
<protein>
    <recommendedName>
        <fullName evidence="5">biotin--[biotin carboxyl-carrier protein] ligase</fullName>
        <ecNumber evidence="5">6.3.4.15</ecNumber>
    </recommendedName>
</protein>
<feature type="coiled-coil region" evidence="7">
    <location>
        <begin position="185"/>
        <end position="212"/>
    </location>
</feature>
<evidence type="ECO:0000256" key="6">
    <source>
        <dbReference type="ARBA" id="ARBA00047846"/>
    </source>
</evidence>
<dbReference type="Gene3D" id="2.30.30.100">
    <property type="match status" value="1"/>
</dbReference>
<dbReference type="InterPro" id="IPR003142">
    <property type="entry name" value="BPL_C"/>
</dbReference>
<keyword evidence="1 9" id="KW-0436">Ligase</keyword>
<dbReference type="PANTHER" id="PTHR12835">
    <property type="entry name" value="BIOTIN PROTEIN LIGASE"/>
    <property type="match status" value="1"/>
</dbReference>
<evidence type="ECO:0000313" key="9">
    <source>
        <dbReference type="EMBL" id="NYF88077.1"/>
    </source>
</evidence>
<keyword evidence="7" id="KW-0175">Coiled coil</keyword>
<dbReference type="SUPFAM" id="SSF50037">
    <property type="entry name" value="C-terminal domain of transcriptional repressors"/>
    <property type="match status" value="1"/>
</dbReference>
<dbReference type="AlphaFoldDB" id="A0A852V9K7"/>
<dbReference type="NCBIfam" id="TIGR00121">
    <property type="entry name" value="birA_ligase"/>
    <property type="match status" value="1"/>
</dbReference>
<dbReference type="InterPro" id="IPR008988">
    <property type="entry name" value="Transcriptional_repressor_C"/>
</dbReference>
<keyword evidence="4" id="KW-0092">Biotin</keyword>
<name>A0A852V9K7_9BACT</name>
<dbReference type="SUPFAM" id="SSF55681">
    <property type="entry name" value="Class II aaRS and biotin synthetases"/>
    <property type="match status" value="1"/>
</dbReference>
<dbReference type="CDD" id="cd16442">
    <property type="entry name" value="BPL"/>
    <property type="match status" value="1"/>
</dbReference>
<evidence type="ECO:0000259" key="8">
    <source>
        <dbReference type="PROSITE" id="PS51733"/>
    </source>
</evidence>
<comment type="catalytic activity">
    <reaction evidence="6">
        <text>biotin + L-lysyl-[protein] + ATP = N(6)-biotinyl-L-lysyl-[protein] + AMP + diphosphate + H(+)</text>
        <dbReference type="Rhea" id="RHEA:11756"/>
        <dbReference type="Rhea" id="RHEA-COMP:9752"/>
        <dbReference type="Rhea" id="RHEA-COMP:10505"/>
        <dbReference type="ChEBI" id="CHEBI:15378"/>
        <dbReference type="ChEBI" id="CHEBI:29969"/>
        <dbReference type="ChEBI" id="CHEBI:30616"/>
        <dbReference type="ChEBI" id="CHEBI:33019"/>
        <dbReference type="ChEBI" id="CHEBI:57586"/>
        <dbReference type="ChEBI" id="CHEBI:83144"/>
        <dbReference type="ChEBI" id="CHEBI:456215"/>
        <dbReference type="EC" id="6.3.4.15"/>
    </reaction>
</comment>
<keyword evidence="3" id="KW-0067">ATP-binding</keyword>
<dbReference type="GO" id="GO:0005524">
    <property type="term" value="F:ATP binding"/>
    <property type="evidence" value="ECO:0007669"/>
    <property type="project" value="UniProtKB-KW"/>
</dbReference>
<reference evidence="9 10" key="1">
    <citation type="submission" date="2020-07" db="EMBL/GenBank/DDBJ databases">
        <title>Genomic Encyclopedia of Type Strains, Phase IV (KMG-V): Genome sequencing to study the core and pangenomes of soil and plant-associated prokaryotes.</title>
        <authorList>
            <person name="Whitman W."/>
        </authorList>
    </citation>
    <scope>NUCLEOTIDE SEQUENCE [LARGE SCALE GENOMIC DNA]</scope>
    <source>
        <strain evidence="9 10">M8UP22</strain>
    </source>
</reference>
<sequence length="272" mass="29096">MADSFDLSSIVAALARSPFAGHLQHLPTVGSTNLLALEAAQAGASHGSVWVADEQTAGRGRGGNTWHSIPGDGLYLSVLLRPQIALVDALWLSLATGLAAQAAIAAVTGLRPDIRWPNDLLLDEKKCGGILVETSSIPSQSDTPTMLRYAVIGIGINVNHSNFPAEIEPFATSLRREGGSSHPRERVLIELLRALDEEIHLLEDELREASTRPSLLERFEAASSWVRGKRVRVDEDGGYTGVTTGLDPRGFLRIAGDDGELHTVLSGGVRPF</sequence>
<dbReference type="InterPro" id="IPR004408">
    <property type="entry name" value="Biotin_CoA_COase_ligase"/>
</dbReference>